<keyword evidence="4" id="KW-1185">Reference proteome</keyword>
<dbReference type="Proteomes" id="UP000193391">
    <property type="component" value="Unassembled WGS sequence"/>
</dbReference>
<dbReference type="GO" id="GO:0008476">
    <property type="term" value="F:protein-tyrosine sulfotransferase activity"/>
    <property type="evidence" value="ECO:0007669"/>
    <property type="project" value="InterPro"/>
</dbReference>
<proteinExistence type="predicted"/>
<organism evidence="3 4">
    <name type="scientific">Thalassospira mesophila</name>
    <dbReference type="NCBI Taxonomy" id="1293891"/>
    <lineage>
        <taxon>Bacteria</taxon>
        <taxon>Pseudomonadati</taxon>
        <taxon>Pseudomonadota</taxon>
        <taxon>Alphaproteobacteria</taxon>
        <taxon>Rhodospirillales</taxon>
        <taxon>Thalassospiraceae</taxon>
        <taxon>Thalassospira</taxon>
    </lineage>
</organism>
<evidence type="ECO:0000256" key="2">
    <source>
        <dbReference type="PROSITE-ProRule" id="PRU00339"/>
    </source>
</evidence>
<name>A0A1Y2KUS0_9PROT</name>
<comment type="caution">
    <text evidence="3">The sequence shown here is derived from an EMBL/GenBank/DDBJ whole genome shotgun (WGS) entry which is preliminary data.</text>
</comment>
<dbReference type="SUPFAM" id="SSF52540">
    <property type="entry name" value="P-loop containing nucleoside triphosphate hydrolases"/>
    <property type="match status" value="1"/>
</dbReference>
<dbReference type="Pfam" id="PF14559">
    <property type="entry name" value="TPR_19"/>
    <property type="match status" value="1"/>
</dbReference>
<evidence type="ECO:0000313" key="3">
    <source>
        <dbReference type="EMBL" id="OSQ35303.1"/>
    </source>
</evidence>
<reference evidence="3 4" key="1">
    <citation type="submission" date="2014-03" db="EMBL/GenBank/DDBJ databases">
        <title>The draft genome sequence of Thalassospira mesophila JCM 18969.</title>
        <authorList>
            <person name="Lai Q."/>
            <person name="Shao Z."/>
        </authorList>
    </citation>
    <scope>NUCLEOTIDE SEQUENCE [LARGE SCALE GENOMIC DNA]</scope>
    <source>
        <strain evidence="3 4">JCM 18969</strain>
    </source>
</reference>
<protein>
    <submittedName>
        <fullName evidence="3">Uncharacterized protein</fullName>
    </submittedName>
</protein>
<dbReference type="EMBL" id="JFKA01000022">
    <property type="protein sequence ID" value="OSQ35303.1"/>
    <property type="molecule type" value="Genomic_DNA"/>
</dbReference>
<dbReference type="Gene3D" id="1.25.40.10">
    <property type="entry name" value="Tetratricopeptide repeat domain"/>
    <property type="match status" value="4"/>
</dbReference>
<dbReference type="PROSITE" id="PS50005">
    <property type="entry name" value="TPR"/>
    <property type="match status" value="3"/>
</dbReference>
<dbReference type="InterPro" id="IPR026634">
    <property type="entry name" value="TPST-like"/>
</dbReference>
<dbReference type="Pfam" id="PF13432">
    <property type="entry name" value="TPR_16"/>
    <property type="match status" value="2"/>
</dbReference>
<dbReference type="SUPFAM" id="SSF48452">
    <property type="entry name" value="TPR-like"/>
    <property type="match status" value="2"/>
</dbReference>
<dbReference type="InterPro" id="IPR011990">
    <property type="entry name" value="TPR-like_helical_dom_sf"/>
</dbReference>
<dbReference type="SMART" id="SM00028">
    <property type="entry name" value="TPR"/>
    <property type="match status" value="10"/>
</dbReference>
<accession>A0A1Y2KUS0</accession>
<dbReference type="Pfam" id="PF13469">
    <property type="entry name" value="Sulfotransfer_3"/>
    <property type="match status" value="1"/>
</dbReference>
<dbReference type="STRING" id="1293891.TMES_21545"/>
<sequence length="686" mass="76039">MTIPQAIERAYAHWNAGQAQQAEDFARRVLAVSPAQIECLHLLGLIAHAYDKIDMALDYMRQACGFSYSPGGYFSNYAEMCRQNRLLGEAEKAGRIAVERAPDMVGAWNNLGIILQESGKLDEGITCLRRVVALEPENPEACNNLANTLLLTANFDEAQRFYERALELHPRYAEANSNLANLLMKQGKFDAAETYALRAIEINPQLVTAYLNLAEIAIECQQFDRAMQRLDALSRFAPEHPSALAARATVLHRQGEFDGALKAARAAVKFAPESASAHNILGKTQQALNLFEDAKKSFARAQALPGLERNSARVNLAEMHAAQNDKPAAIAILTEVVTDQPENIAAWGQLADIKKFSVDDPDLETLKNLYAQKSMELGLFDRVALCFSLGKAFLDVGDGENAFRYLGEGNTLKRETFAYDGAQTRVWLQSLASRFSQQWINDRAGLGNSSDMPVFVVGMPRSGTTLIEQILGAHPNIYPAGELRHISSLVENTVPAGLAGNSTETDDLARMAAQYLASVTPMAEGKCHIVDKMPANFLHLGWIHAMFPNARIIHCRRDPVDTCLSCYSKLFGAEQSFAYDLAELGQFYLGYRDLMAHWRDILPADRFIEVDYEAVVANCEAEARRLTDFIGVPWHDACLAFHQSRRPVRTASVNQVRQPLYKTSVGRWKPYAKQLKPLLDALGIDG</sequence>
<evidence type="ECO:0000313" key="4">
    <source>
        <dbReference type="Proteomes" id="UP000193391"/>
    </source>
</evidence>
<dbReference type="PANTHER" id="PTHR12788:SF10">
    <property type="entry name" value="PROTEIN-TYROSINE SULFOTRANSFERASE"/>
    <property type="match status" value="1"/>
</dbReference>
<feature type="repeat" description="TPR" evidence="2">
    <location>
        <begin position="139"/>
        <end position="172"/>
    </location>
</feature>
<feature type="repeat" description="TPR" evidence="2">
    <location>
        <begin position="173"/>
        <end position="206"/>
    </location>
</feature>
<dbReference type="Gene3D" id="3.40.50.300">
    <property type="entry name" value="P-loop containing nucleotide triphosphate hydrolases"/>
    <property type="match status" value="1"/>
</dbReference>
<dbReference type="InterPro" id="IPR019734">
    <property type="entry name" value="TPR_rpt"/>
</dbReference>
<keyword evidence="2" id="KW-0802">TPR repeat</keyword>
<dbReference type="InterPro" id="IPR027417">
    <property type="entry name" value="P-loop_NTPase"/>
</dbReference>
<feature type="repeat" description="TPR" evidence="2">
    <location>
        <begin position="105"/>
        <end position="138"/>
    </location>
</feature>
<keyword evidence="1" id="KW-0808">Transferase</keyword>
<dbReference type="Pfam" id="PF13181">
    <property type="entry name" value="TPR_8"/>
    <property type="match status" value="1"/>
</dbReference>
<gene>
    <name evidence="3" type="ORF">TMES_21545</name>
</gene>
<dbReference type="PANTHER" id="PTHR12788">
    <property type="entry name" value="PROTEIN-TYROSINE SULFOTRANSFERASE 2"/>
    <property type="match status" value="1"/>
</dbReference>
<dbReference type="AlphaFoldDB" id="A0A1Y2KUS0"/>
<evidence type="ECO:0000256" key="1">
    <source>
        <dbReference type="ARBA" id="ARBA00022679"/>
    </source>
</evidence>